<dbReference type="Pfam" id="PF02018">
    <property type="entry name" value="CBM_4_9"/>
    <property type="match status" value="1"/>
</dbReference>
<dbReference type="Proteomes" id="UP000642829">
    <property type="component" value="Unassembled WGS sequence"/>
</dbReference>
<name>A0A8J3DCK0_9BACT</name>
<dbReference type="EMBL" id="BMXG01000011">
    <property type="protein sequence ID" value="GHC03607.1"/>
    <property type="molecule type" value="Genomic_DNA"/>
</dbReference>
<feature type="chain" id="PRO_5035269613" description="Heparinase II/III-like protein" evidence="3">
    <location>
        <begin position="26"/>
        <end position="791"/>
    </location>
</feature>
<reference evidence="6" key="2">
    <citation type="submission" date="2020-09" db="EMBL/GenBank/DDBJ databases">
        <authorList>
            <person name="Sun Q."/>
            <person name="Kim S."/>
        </authorList>
    </citation>
    <scope>NUCLEOTIDE SEQUENCE</scope>
    <source>
        <strain evidence="6">KCTC 12870</strain>
    </source>
</reference>
<keyword evidence="2" id="KW-0378">Hydrolase</keyword>
<evidence type="ECO:0008006" key="8">
    <source>
        <dbReference type="Google" id="ProtNLM"/>
    </source>
</evidence>
<dbReference type="InterPro" id="IPR003305">
    <property type="entry name" value="CenC_carb-bd"/>
</dbReference>
<dbReference type="Gene3D" id="1.50.10.100">
    <property type="entry name" value="Chondroitin AC/alginate lyase"/>
    <property type="match status" value="1"/>
</dbReference>
<evidence type="ECO:0000256" key="3">
    <source>
        <dbReference type="SAM" id="SignalP"/>
    </source>
</evidence>
<sequence length="791" mass="86983">MKPIFPRFLSVAFLCTLGQLNVAQATLDFSNAGFEDNLTGWYASPEDKSLGLSQPLPEAAHSGEIGLRVTQQGTAGSWLQSPRVTIQPNQDYRLSFWARILDTSGIGVWVQFYGDDGRVIKPAGGDLSLQLPPKPSDWSKHTLDFHPPTGATAMTVAVHGYSKHKVKADFDDFSITPVDPSAKPKLHHALIPDPARVDAIAASLPAIPDGVAPSIDDRALWETLKSDDPQLAKRIMTQAERFYLQPPPELSLEAYQASVKSGDRQIDNVTSHRRYRLVILVLAEAMENQGRFLPAINSEIKAICSEPSWILSAHVPFSGDRNDLGTAMTAWNLATVYDILGNRLNPQTRELIKKEVKSRALSKYLATVRGEAKPEWWSLDPNNWNAVVHGGLVGSAIVFLDDPHERAEVIAGAELGVKRYINSFPPDGYSLEGMGYWKYGFGHYILLAETAYQSTNGLVDLYTPENCRLIILFPYRFEMDQGLFPAYGDAMLTEPSSGWLNHIIDKRFGLEAGTERVWAPDPTYSAFLYSYGVNLAFDDNEPPLIKADSSMLNGHRLHDWFDLSQIYVGRLPEGVDGLSFSFKGGHNGVSHGHNDIGSFVVELGGVPVLVDPGVPVYNAASMGPNAYQHHVKASYGHPVPLVAGQWQKHGSEYKAMVLETDFDEAGDHIVLDIAQAYSLPVVKSLIRSFDFDRTGAGKITVTDTVDFDSPQSFGTALLTYGEAKEISPDVWEVSNKGQTVRVHIESSAAYTVTNGWLKDESREGKVRRLGIDLNEPATAATISLKITPVTH</sequence>
<dbReference type="PANTHER" id="PTHR38045:SF1">
    <property type="entry name" value="HEPARINASE II_III-LIKE PROTEIN"/>
    <property type="match status" value="1"/>
</dbReference>
<dbReference type="GO" id="GO:0030313">
    <property type="term" value="C:cell envelope"/>
    <property type="evidence" value="ECO:0007669"/>
    <property type="project" value="UniProtKB-SubCell"/>
</dbReference>
<dbReference type="InterPro" id="IPR008929">
    <property type="entry name" value="Chondroitin_lyas"/>
</dbReference>
<dbReference type="GO" id="GO:0016829">
    <property type="term" value="F:lyase activity"/>
    <property type="evidence" value="ECO:0007669"/>
    <property type="project" value="InterPro"/>
</dbReference>
<dbReference type="AlphaFoldDB" id="A0A8J3DCK0"/>
<dbReference type="GO" id="GO:0016798">
    <property type="term" value="F:hydrolase activity, acting on glycosyl bonds"/>
    <property type="evidence" value="ECO:0007669"/>
    <property type="project" value="InterPro"/>
</dbReference>
<evidence type="ECO:0000313" key="6">
    <source>
        <dbReference type="EMBL" id="GHC03607.1"/>
    </source>
</evidence>
<evidence type="ECO:0000256" key="2">
    <source>
        <dbReference type="ARBA" id="ARBA00022801"/>
    </source>
</evidence>
<gene>
    <name evidence="6" type="ORF">GCM10007047_20270</name>
</gene>
<feature type="domain" description="CBM-cenC" evidence="4">
    <location>
        <begin position="30"/>
        <end position="160"/>
    </location>
</feature>
<dbReference type="RefSeq" id="WP_189514713.1">
    <property type="nucleotide sequence ID" value="NZ_BMXG01000011.1"/>
</dbReference>
<evidence type="ECO:0000259" key="4">
    <source>
        <dbReference type="Pfam" id="PF02018"/>
    </source>
</evidence>
<keyword evidence="7" id="KW-1185">Reference proteome</keyword>
<comment type="caution">
    <text evidence="6">The sequence shown here is derived from an EMBL/GenBank/DDBJ whole genome shotgun (WGS) entry which is preliminary data.</text>
</comment>
<dbReference type="Gene3D" id="2.70.98.70">
    <property type="match status" value="1"/>
</dbReference>
<dbReference type="SUPFAM" id="SSF49785">
    <property type="entry name" value="Galactose-binding domain-like"/>
    <property type="match status" value="1"/>
</dbReference>
<feature type="domain" description="Heparinase II/III-like C-terminal" evidence="5">
    <location>
        <begin position="584"/>
        <end position="713"/>
    </location>
</feature>
<evidence type="ECO:0000259" key="5">
    <source>
        <dbReference type="Pfam" id="PF07940"/>
    </source>
</evidence>
<reference evidence="6" key="1">
    <citation type="journal article" date="2014" name="Int. J. Syst. Evol. Microbiol.">
        <title>Complete genome sequence of Corynebacterium casei LMG S-19264T (=DSM 44701T), isolated from a smear-ripened cheese.</title>
        <authorList>
            <consortium name="US DOE Joint Genome Institute (JGI-PGF)"/>
            <person name="Walter F."/>
            <person name="Albersmeier A."/>
            <person name="Kalinowski J."/>
            <person name="Ruckert C."/>
        </authorList>
    </citation>
    <scope>NUCLEOTIDE SEQUENCE</scope>
    <source>
        <strain evidence="6">KCTC 12870</strain>
    </source>
</reference>
<dbReference type="InterPro" id="IPR012480">
    <property type="entry name" value="Hepar_II_III_C"/>
</dbReference>
<dbReference type="PANTHER" id="PTHR38045">
    <property type="entry name" value="CHROMOSOME 1, WHOLE GENOME SHOTGUN SEQUENCE"/>
    <property type="match status" value="1"/>
</dbReference>
<evidence type="ECO:0000313" key="7">
    <source>
        <dbReference type="Proteomes" id="UP000642829"/>
    </source>
</evidence>
<keyword evidence="3" id="KW-0732">Signal</keyword>
<dbReference type="Gene3D" id="2.60.120.260">
    <property type="entry name" value="Galactose-binding domain-like"/>
    <property type="match status" value="1"/>
</dbReference>
<evidence type="ECO:0000256" key="1">
    <source>
        <dbReference type="ARBA" id="ARBA00004196"/>
    </source>
</evidence>
<protein>
    <recommendedName>
        <fullName evidence="8">Heparinase II/III-like protein</fullName>
    </recommendedName>
</protein>
<accession>A0A8J3DCK0</accession>
<dbReference type="Pfam" id="PF07940">
    <property type="entry name" value="Hepar_II_III_C"/>
    <property type="match status" value="1"/>
</dbReference>
<proteinExistence type="predicted"/>
<dbReference type="InterPro" id="IPR008979">
    <property type="entry name" value="Galactose-bd-like_sf"/>
</dbReference>
<organism evidence="6 7">
    <name type="scientific">Cerasicoccus arenae</name>
    <dbReference type="NCBI Taxonomy" id="424488"/>
    <lineage>
        <taxon>Bacteria</taxon>
        <taxon>Pseudomonadati</taxon>
        <taxon>Verrucomicrobiota</taxon>
        <taxon>Opitutia</taxon>
        <taxon>Puniceicoccales</taxon>
        <taxon>Cerasicoccaceae</taxon>
        <taxon>Cerasicoccus</taxon>
    </lineage>
</organism>
<dbReference type="SUPFAM" id="SSF48230">
    <property type="entry name" value="Chondroitin AC/alginate lyase"/>
    <property type="match status" value="1"/>
</dbReference>
<comment type="subcellular location">
    <subcellularLocation>
        <location evidence="1">Cell envelope</location>
    </subcellularLocation>
</comment>
<feature type="signal peptide" evidence="3">
    <location>
        <begin position="1"/>
        <end position="25"/>
    </location>
</feature>